<evidence type="ECO:0000313" key="1">
    <source>
        <dbReference type="EMBL" id="MBX6980864.1"/>
    </source>
</evidence>
<name>A0A1J0E7H2_PRORE</name>
<dbReference type="InterPro" id="IPR027056">
    <property type="entry name" value="Gluconate_2DH_su3"/>
</dbReference>
<dbReference type="OrthoDB" id="8400810at2"/>
<dbReference type="EMBL" id="SHDO01000010">
    <property type="protein sequence ID" value="MBX6980864.1"/>
    <property type="molecule type" value="Genomic_DNA"/>
</dbReference>
<accession>A0A1J0E7H2</accession>
<protein>
    <submittedName>
        <fullName evidence="1">Gluconate 2-dehydrogenase subunit 3 family protein</fullName>
    </submittedName>
</protein>
<comment type="caution">
    <text evidence="1">The sequence shown here is derived from an EMBL/GenBank/DDBJ whole genome shotgun (WGS) entry which is preliminary data.</text>
</comment>
<dbReference type="Proteomes" id="UP000824410">
    <property type="component" value="Unassembled WGS sequence"/>
</dbReference>
<sequence>MSKKENVPPRRIFLQKTLAIIPLTALGSNLITMDSLAATSHSPNNLSTLYSPLFFNEIEWQFVLAATNRLIPADQYGPGAVDEGIPIFIDKQMEQPYGYGHLWYMHGPFATSVPELGYQSPLTPRDLWRNGIQDVNVWCQQHHNKMFAELETAEQDEILTQLENGALELSSVPSELFFTQMLENTKEGYFSDPIHGGNQTMASWKLIGFPGARADYQQVMDNPGQPYPLGPVSISGKKRGI</sequence>
<proteinExistence type="predicted"/>
<dbReference type="KEGG" id="prg:RB151_021050"/>
<reference evidence="1" key="1">
    <citation type="submission" date="2019-02" db="EMBL/GenBank/DDBJ databases">
        <title>Genomic characterization of isolates from hospital effluents in KZN, South Africa.</title>
        <authorList>
            <person name="Ntshobeni N."/>
            <person name="Allam M."/>
            <person name="Ismail A."/>
            <person name="Amoako D."/>
            <person name="Essack S."/>
            <person name="Chenia H."/>
        </authorList>
    </citation>
    <scope>NUCLEOTIDE SEQUENCE</scope>
    <source>
        <strain evidence="1">AFE97_S1</strain>
    </source>
</reference>
<dbReference type="Pfam" id="PF13618">
    <property type="entry name" value="Gluconate_2-dh3"/>
    <property type="match status" value="1"/>
</dbReference>
<evidence type="ECO:0000313" key="2">
    <source>
        <dbReference type="Proteomes" id="UP000824410"/>
    </source>
</evidence>
<gene>
    <name evidence="1" type="ORF">EX242_11415</name>
</gene>
<dbReference type="RefSeq" id="WP_048607134.1">
    <property type="nucleotide sequence ID" value="NZ_ABEXNG020000001.1"/>
</dbReference>
<organism evidence="1 2">
    <name type="scientific">Providencia rettgeri</name>
    <dbReference type="NCBI Taxonomy" id="587"/>
    <lineage>
        <taxon>Bacteria</taxon>
        <taxon>Pseudomonadati</taxon>
        <taxon>Pseudomonadota</taxon>
        <taxon>Gammaproteobacteria</taxon>
        <taxon>Enterobacterales</taxon>
        <taxon>Morganellaceae</taxon>
        <taxon>Providencia</taxon>
    </lineage>
</organism>
<dbReference type="AlphaFoldDB" id="A0A1J0E7H2"/>